<evidence type="ECO:0000313" key="9">
    <source>
        <dbReference type="EMBL" id="KYZ76169.1"/>
    </source>
</evidence>
<dbReference type="GO" id="GO:0015556">
    <property type="term" value="F:C4-dicarboxylate transmembrane transporter activity"/>
    <property type="evidence" value="ECO:0007669"/>
    <property type="project" value="InterPro"/>
</dbReference>
<feature type="transmembrane region" description="Helical" evidence="8">
    <location>
        <begin position="369"/>
        <end position="394"/>
    </location>
</feature>
<dbReference type="PANTHER" id="PTHR42002">
    <property type="entry name" value="ANAEROBIC C4-DICARBOXYLATE TRANSPORTER DCUC-RELATED"/>
    <property type="match status" value="1"/>
</dbReference>
<protein>
    <submittedName>
        <fullName evidence="9">C4-dicarboxylate ABC transporter</fullName>
    </submittedName>
</protein>
<feature type="transmembrane region" description="Helical" evidence="8">
    <location>
        <begin position="289"/>
        <end position="313"/>
    </location>
</feature>
<feature type="transmembrane region" description="Helical" evidence="8">
    <location>
        <begin position="26"/>
        <end position="45"/>
    </location>
</feature>
<reference evidence="9 10" key="1">
    <citation type="submission" date="2016-02" db="EMBL/GenBank/DDBJ databases">
        <title>Anaerosporomusa subterraneum gen. nov., sp. nov., a spore-forming obligate anaerobe isolated from saprolite.</title>
        <authorList>
            <person name="Choi J.K."/>
            <person name="Shah M."/>
            <person name="Yee N."/>
        </authorList>
    </citation>
    <scope>NUCLEOTIDE SEQUENCE [LARGE SCALE GENOMIC DNA]</scope>
    <source>
        <strain evidence="9 10">RU4</strain>
    </source>
</reference>
<dbReference type="STRING" id="1794912.AXX12_06920"/>
<dbReference type="InterPro" id="IPR004669">
    <property type="entry name" value="C4_dicarb_anaerob_car"/>
</dbReference>
<feature type="transmembrane region" description="Helical" evidence="8">
    <location>
        <begin position="252"/>
        <end position="269"/>
    </location>
</feature>
<evidence type="ECO:0000256" key="3">
    <source>
        <dbReference type="ARBA" id="ARBA00022448"/>
    </source>
</evidence>
<feature type="transmembrane region" description="Helical" evidence="8">
    <location>
        <begin position="325"/>
        <end position="348"/>
    </location>
</feature>
<evidence type="ECO:0000256" key="1">
    <source>
        <dbReference type="ARBA" id="ARBA00004651"/>
    </source>
</evidence>
<dbReference type="RefSeq" id="WP_066241142.1">
    <property type="nucleotide sequence ID" value="NZ_LSGP01000017.1"/>
</dbReference>
<proteinExistence type="inferred from homology"/>
<feature type="transmembrane region" description="Helical" evidence="8">
    <location>
        <begin position="94"/>
        <end position="111"/>
    </location>
</feature>
<organism evidence="9 10">
    <name type="scientific">Anaerosporomusa subterranea</name>
    <dbReference type="NCBI Taxonomy" id="1794912"/>
    <lineage>
        <taxon>Bacteria</taxon>
        <taxon>Bacillati</taxon>
        <taxon>Bacillota</taxon>
        <taxon>Negativicutes</taxon>
        <taxon>Acetonemataceae</taxon>
        <taxon>Anaerosporomusa</taxon>
    </lineage>
</organism>
<name>A0A154BQJ0_ANASB</name>
<sequence length="423" mass="43787">MLLLLGGIVVLITVYCLVKQYESRMVLFCAGVVLAFMAGDFMGPFKAFSHAMLETKLFESIVSVMGFAMVMKVTECDKHLINLLIKPLKKAGPLLIPATTLVTLFINTSITSSAGCSAAVGSILIPLLMAAGIHPAIAAAAIYAGTYGAIFNPGYAQVAIVVNVAKSTPVAVVANHFTALLTAGVIGAFSLLVVAYLRKENKGYELSAEKVAEDVTGAFKVNLLRAFMPLLPIVILVTGSMNVIAAFKPLQISHAMIIGVFCAFIVTRVNPAKISKEFWHGVGDSFGHVFGIIICALVFVGGMQSVGLIKALIDLMVANPSIAKISSAAGPFILGVMSGSGDAAAVAFNKAVTPEAVKFGLSAMDMGSMAAIGGALGRSMSPVAGGLIICAGLAGVSPMEVAKRNAPGMVLACVATLILLLYK</sequence>
<comment type="subcellular location">
    <subcellularLocation>
        <location evidence="1">Cell membrane</location>
        <topology evidence="1">Multi-pass membrane protein</topology>
    </subcellularLocation>
</comment>
<keyword evidence="4" id="KW-1003">Cell membrane</keyword>
<evidence type="ECO:0000256" key="2">
    <source>
        <dbReference type="ARBA" id="ARBA00005275"/>
    </source>
</evidence>
<dbReference type="Pfam" id="PF03606">
    <property type="entry name" value="DcuC"/>
    <property type="match status" value="1"/>
</dbReference>
<evidence type="ECO:0000256" key="8">
    <source>
        <dbReference type="SAM" id="Phobius"/>
    </source>
</evidence>
<evidence type="ECO:0000256" key="6">
    <source>
        <dbReference type="ARBA" id="ARBA00022989"/>
    </source>
</evidence>
<dbReference type="GO" id="GO:0005886">
    <property type="term" value="C:plasma membrane"/>
    <property type="evidence" value="ECO:0007669"/>
    <property type="project" value="UniProtKB-SubCell"/>
</dbReference>
<feature type="transmembrane region" description="Helical" evidence="8">
    <location>
        <begin position="406"/>
        <end position="422"/>
    </location>
</feature>
<dbReference type="Proteomes" id="UP000076268">
    <property type="component" value="Unassembled WGS sequence"/>
</dbReference>
<dbReference type="EMBL" id="LSGP01000017">
    <property type="protein sequence ID" value="KYZ76169.1"/>
    <property type="molecule type" value="Genomic_DNA"/>
</dbReference>
<comment type="similarity">
    <text evidence="2">Belongs to the DcuC/DcuD transporter (TC 2.A.61) family.</text>
</comment>
<evidence type="ECO:0000256" key="4">
    <source>
        <dbReference type="ARBA" id="ARBA00022475"/>
    </source>
</evidence>
<keyword evidence="3" id="KW-0813">Transport</keyword>
<dbReference type="OrthoDB" id="1675518at2"/>
<accession>A0A154BQJ0</accession>
<gene>
    <name evidence="9" type="ORF">AXX12_06920</name>
</gene>
<keyword evidence="7 8" id="KW-0472">Membrane</keyword>
<dbReference type="InterPro" id="IPR018385">
    <property type="entry name" value="C4_dicarb_anaerob_car-like"/>
</dbReference>
<feature type="transmembrane region" description="Helical" evidence="8">
    <location>
        <begin position="123"/>
        <end position="144"/>
    </location>
</feature>
<comment type="caution">
    <text evidence="9">The sequence shown here is derived from an EMBL/GenBank/DDBJ whole genome shotgun (WGS) entry which is preliminary data.</text>
</comment>
<dbReference type="NCBIfam" id="NF037994">
    <property type="entry name" value="DcuC_1"/>
    <property type="match status" value="1"/>
</dbReference>
<keyword evidence="5 8" id="KW-0812">Transmembrane</keyword>
<keyword evidence="10" id="KW-1185">Reference proteome</keyword>
<feature type="transmembrane region" description="Helical" evidence="8">
    <location>
        <begin position="177"/>
        <end position="197"/>
    </location>
</feature>
<dbReference type="AlphaFoldDB" id="A0A154BQJ0"/>
<dbReference type="PANTHER" id="PTHR42002:SF2">
    <property type="entry name" value="ANAEROBIC C4-DICARBOXYLATE TRANSPORTER DCUC-RELATED"/>
    <property type="match status" value="1"/>
</dbReference>
<keyword evidence="6 8" id="KW-1133">Transmembrane helix</keyword>
<evidence type="ECO:0000256" key="7">
    <source>
        <dbReference type="ARBA" id="ARBA00023136"/>
    </source>
</evidence>
<evidence type="ECO:0000313" key="10">
    <source>
        <dbReference type="Proteomes" id="UP000076268"/>
    </source>
</evidence>
<evidence type="ECO:0000256" key="5">
    <source>
        <dbReference type="ARBA" id="ARBA00022692"/>
    </source>
</evidence>
<feature type="transmembrane region" description="Helical" evidence="8">
    <location>
        <begin position="226"/>
        <end position="246"/>
    </location>
</feature>